<feature type="compositionally biased region" description="Polar residues" evidence="1">
    <location>
        <begin position="415"/>
        <end position="428"/>
    </location>
</feature>
<accession>A0A0G0M391</accession>
<evidence type="ECO:0000313" key="3">
    <source>
        <dbReference type="EMBL" id="KKQ94825.1"/>
    </source>
</evidence>
<reference evidence="3 4" key="1">
    <citation type="journal article" date="2015" name="Nature">
        <title>rRNA introns, odd ribosomes, and small enigmatic genomes across a large radiation of phyla.</title>
        <authorList>
            <person name="Brown C.T."/>
            <person name="Hug L.A."/>
            <person name="Thomas B.C."/>
            <person name="Sharon I."/>
            <person name="Castelle C.J."/>
            <person name="Singh A."/>
            <person name="Wilkins M.J."/>
            <person name="Williams K.H."/>
            <person name="Banfield J.F."/>
        </authorList>
    </citation>
    <scope>NUCLEOTIDE SEQUENCE [LARGE SCALE GENOMIC DNA]</scope>
</reference>
<proteinExistence type="predicted"/>
<dbReference type="InterPro" id="IPR027417">
    <property type="entry name" value="P-loop_NTPase"/>
</dbReference>
<dbReference type="EMBL" id="LBVV01000007">
    <property type="protein sequence ID" value="KKQ94825.1"/>
    <property type="molecule type" value="Genomic_DNA"/>
</dbReference>
<feature type="compositionally biased region" description="Low complexity" evidence="1">
    <location>
        <begin position="495"/>
        <end position="508"/>
    </location>
</feature>
<feature type="region of interest" description="Disordered" evidence="1">
    <location>
        <begin position="332"/>
        <end position="458"/>
    </location>
</feature>
<dbReference type="Proteomes" id="UP000034207">
    <property type="component" value="Unassembled WGS sequence"/>
</dbReference>
<dbReference type="AlphaFoldDB" id="A0A0G0M391"/>
<protein>
    <recommendedName>
        <fullName evidence="2">TraD/TraG TraM recognition site domain-containing protein</fullName>
    </recommendedName>
</protein>
<feature type="domain" description="TraD/TraG TraM recognition site" evidence="2">
    <location>
        <begin position="186"/>
        <end position="265"/>
    </location>
</feature>
<feature type="region of interest" description="Disordered" evidence="1">
    <location>
        <begin position="494"/>
        <end position="523"/>
    </location>
</feature>
<evidence type="ECO:0000313" key="4">
    <source>
        <dbReference type="Proteomes" id="UP000034207"/>
    </source>
</evidence>
<feature type="compositionally biased region" description="Basic and acidic residues" evidence="1">
    <location>
        <begin position="345"/>
        <end position="384"/>
    </location>
</feature>
<dbReference type="PATRIC" id="fig|1618345.3.peg.451"/>
<sequence length="523" mass="60069">MYPVAFNALECPNPDFKEMIASGFVSIFKKQFGYSWGPRLEYVLRYTILALLDTPDSTMLGVIRMLTEKNFRQKVIKNIKDPVVKNFWEKEYATYNDRFATEAVAPILNKVGQFIASPLIRNIVGQPISTIDIRKIMDEEKILIINLSSGRIGEDNSALLGSMMITKIQLAAMSRADIPAEERKDFYLYVDEFQNFATESFAKILSEARKYRLNLIVANQYITQMEETVRDAVFGNVGTLISYRVGAKDATFLENEFSKLFTSEDLINLDNRHIYLKMLIDGVTRHPFSAMILNLPPSKIDHSKEIYRYSRDNFARSKDEVEDLINKFSTSIPQNEIDEEPQVSIEKRNADSHVTENPVNKRPDNFNRERQERPVYRPRIEKTNKPQLPHHQDNSSQIIEKNPIPNKTMKHPVKQFQSKTNENQNLKFSQYKKPYRSSHAPSNNSPSGNSSDNRHASKPNEQNIRDAIQAALAKKQNNNSNEAAVINKQPDLKINNTNDQKLNNTNKDNGSREIKPGETIIFK</sequence>
<dbReference type="Pfam" id="PF12696">
    <property type="entry name" value="TraG-D_C"/>
    <property type="match status" value="1"/>
</dbReference>
<gene>
    <name evidence="3" type="ORF">UT18_C0007G0081</name>
</gene>
<evidence type="ECO:0000259" key="2">
    <source>
        <dbReference type="Pfam" id="PF12696"/>
    </source>
</evidence>
<dbReference type="STRING" id="1618345.UT18_C0007G0081"/>
<comment type="caution">
    <text evidence="3">The sequence shown here is derived from an EMBL/GenBank/DDBJ whole genome shotgun (WGS) entry which is preliminary data.</text>
</comment>
<name>A0A0G0M391_UNCC2</name>
<organism evidence="3 4">
    <name type="scientific">candidate division CPR2 bacterium GW2011_GWC2_39_10</name>
    <dbReference type="NCBI Taxonomy" id="1618345"/>
    <lineage>
        <taxon>Bacteria</taxon>
        <taxon>Bacteria division CPR2</taxon>
    </lineage>
</organism>
<dbReference type="Gene3D" id="3.40.50.300">
    <property type="entry name" value="P-loop containing nucleotide triphosphate hydrolases"/>
    <property type="match status" value="1"/>
</dbReference>
<dbReference type="CDD" id="cd01127">
    <property type="entry name" value="TrwB_TraG_TraD_VirD4"/>
    <property type="match status" value="1"/>
</dbReference>
<dbReference type="SUPFAM" id="SSF52540">
    <property type="entry name" value="P-loop containing nucleoside triphosphate hydrolases"/>
    <property type="match status" value="1"/>
</dbReference>
<feature type="compositionally biased region" description="Low complexity" evidence="1">
    <location>
        <begin position="437"/>
        <end position="451"/>
    </location>
</feature>
<dbReference type="InterPro" id="IPR032689">
    <property type="entry name" value="TraG-D_C"/>
</dbReference>
<evidence type="ECO:0000256" key="1">
    <source>
        <dbReference type="SAM" id="MobiDB-lite"/>
    </source>
</evidence>